<reference evidence="1 2" key="1">
    <citation type="submission" date="2018-11" db="EMBL/GenBank/DDBJ databases">
        <title>Rufibacter latericius sp. nov., isolated from water in Baiyang Lake.</title>
        <authorList>
            <person name="Yang Y."/>
        </authorList>
    </citation>
    <scope>NUCLEOTIDE SEQUENCE [LARGE SCALE GENOMIC DNA]</scope>
    <source>
        <strain evidence="1 2">R-22-1c-1</strain>
    </source>
</reference>
<protein>
    <submittedName>
        <fullName evidence="1">Uncharacterized protein</fullName>
    </submittedName>
</protein>
<dbReference type="EMBL" id="RJJD01000023">
    <property type="protein sequence ID" value="RNI21827.1"/>
    <property type="molecule type" value="Genomic_DNA"/>
</dbReference>
<dbReference type="AlphaFoldDB" id="A0A3M9M9G9"/>
<proteinExistence type="predicted"/>
<keyword evidence="2" id="KW-1185">Reference proteome</keyword>
<evidence type="ECO:0000313" key="1">
    <source>
        <dbReference type="EMBL" id="RNI21827.1"/>
    </source>
</evidence>
<sequence length="72" mass="7979">MKLTFGETFMNSSVKKAVPGKPIEKLLKNSLLLQADPTSINDSLARLQDLRQKYIQTPVAGKNVLKLPALKK</sequence>
<gene>
    <name evidence="1" type="ORF">EFB08_22030</name>
</gene>
<evidence type="ECO:0000313" key="2">
    <source>
        <dbReference type="Proteomes" id="UP000272117"/>
    </source>
</evidence>
<accession>A0A3M9M9G9</accession>
<name>A0A3M9M9G9_9BACT</name>
<comment type="caution">
    <text evidence="1">The sequence shown here is derived from an EMBL/GenBank/DDBJ whole genome shotgun (WGS) entry which is preliminary data.</text>
</comment>
<dbReference type="Proteomes" id="UP000272117">
    <property type="component" value="Unassembled WGS sequence"/>
</dbReference>
<organism evidence="1 2">
    <name type="scientific">Rufibacter latericius</name>
    <dbReference type="NCBI Taxonomy" id="2487040"/>
    <lineage>
        <taxon>Bacteria</taxon>
        <taxon>Pseudomonadati</taxon>
        <taxon>Bacteroidota</taxon>
        <taxon>Cytophagia</taxon>
        <taxon>Cytophagales</taxon>
        <taxon>Hymenobacteraceae</taxon>
        <taxon>Rufibacter</taxon>
    </lineage>
</organism>